<gene>
    <name evidence="2" type="ORF">ACFPT7_12280</name>
</gene>
<dbReference type="Pfam" id="PF00903">
    <property type="entry name" value="Glyoxalase"/>
    <property type="match status" value="1"/>
</dbReference>
<keyword evidence="3" id="KW-1185">Reference proteome</keyword>
<name>A0ABW1EFG9_9BACT</name>
<dbReference type="PANTHER" id="PTHR34109">
    <property type="entry name" value="BNAUNNG04460D PROTEIN-RELATED"/>
    <property type="match status" value="1"/>
</dbReference>
<reference evidence="3" key="1">
    <citation type="journal article" date="2019" name="Int. J. Syst. Evol. Microbiol.">
        <title>The Global Catalogue of Microorganisms (GCM) 10K type strain sequencing project: providing services to taxonomists for standard genome sequencing and annotation.</title>
        <authorList>
            <consortium name="The Broad Institute Genomics Platform"/>
            <consortium name="The Broad Institute Genome Sequencing Center for Infectious Disease"/>
            <person name="Wu L."/>
            <person name="Ma J."/>
        </authorList>
    </citation>
    <scope>NUCLEOTIDE SEQUENCE [LARGE SCALE GENOMIC DNA]</scope>
    <source>
        <strain evidence="3">JCM 4087</strain>
    </source>
</reference>
<evidence type="ECO:0000313" key="2">
    <source>
        <dbReference type="EMBL" id="MFC5863074.1"/>
    </source>
</evidence>
<evidence type="ECO:0000259" key="1">
    <source>
        <dbReference type="PROSITE" id="PS51819"/>
    </source>
</evidence>
<dbReference type="PANTHER" id="PTHR34109:SF1">
    <property type="entry name" value="VOC DOMAIN-CONTAINING PROTEIN"/>
    <property type="match status" value="1"/>
</dbReference>
<dbReference type="Proteomes" id="UP001596091">
    <property type="component" value="Unassembled WGS sequence"/>
</dbReference>
<proteinExistence type="predicted"/>
<dbReference type="CDD" id="cd07246">
    <property type="entry name" value="VOC_like"/>
    <property type="match status" value="1"/>
</dbReference>
<organism evidence="2 3">
    <name type="scientific">Acidicapsa dinghuensis</name>
    <dbReference type="NCBI Taxonomy" id="2218256"/>
    <lineage>
        <taxon>Bacteria</taxon>
        <taxon>Pseudomonadati</taxon>
        <taxon>Acidobacteriota</taxon>
        <taxon>Terriglobia</taxon>
        <taxon>Terriglobales</taxon>
        <taxon>Acidobacteriaceae</taxon>
        <taxon>Acidicapsa</taxon>
    </lineage>
</organism>
<dbReference type="InterPro" id="IPR037523">
    <property type="entry name" value="VOC_core"/>
</dbReference>
<dbReference type="Gene3D" id="3.30.720.120">
    <property type="match status" value="1"/>
</dbReference>
<dbReference type="InterPro" id="IPR029068">
    <property type="entry name" value="Glyas_Bleomycin-R_OHBP_Dase"/>
</dbReference>
<dbReference type="RefSeq" id="WP_263339434.1">
    <property type="nucleotide sequence ID" value="NZ_JAGSYH010000005.1"/>
</dbReference>
<evidence type="ECO:0000313" key="3">
    <source>
        <dbReference type="Proteomes" id="UP001596091"/>
    </source>
</evidence>
<dbReference type="PROSITE" id="PS51819">
    <property type="entry name" value="VOC"/>
    <property type="match status" value="1"/>
</dbReference>
<dbReference type="Gene3D" id="3.30.720.110">
    <property type="match status" value="1"/>
</dbReference>
<dbReference type="EMBL" id="JBHSPH010000003">
    <property type="protein sequence ID" value="MFC5863074.1"/>
    <property type="molecule type" value="Genomic_DNA"/>
</dbReference>
<dbReference type="InterPro" id="IPR004360">
    <property type="entry name" value="Glyas_Fos-R_dOase_dom"/>
</dbReference>
<dbReference type="SUPFAM" id="SSF54593">
    <property type="entry name" value="Glyoxalase/Bleomycin resistance protein/Dihydroxybiphenyl dioxygenase"/>
    <property type="match status" value="1"/>
</dbReference>
<feature type="domain" description="VOC" evidence="1">
    <location>
        <begin position="8"/>
        <end position="133"/>
    </location>
</feature>
<accession>A0ABW1EFG9</accession>
<sequence>MARKIPEGYNPVQPYLIFKNTREAMDFYAKVFDAQEKLCMTSPEGRVVHAEVKIGSSVLMMADEHPEIGAYAVAHYGGSPINLMIYVDDCDTTYQQALAAGAASEREPADQPYGDRMAGIVDPFGYKWWIGHSLTKENQ</sequence>
<comment type="caution">
    <text evidence="2">The sequence shown here is derived from an EMBL/GenBank/DDBJ whole genome shotgun (WGS) entry which is preliminary data.</text>
</comment>
<protein>
    <submittedName>
        <fullName evidence="2">VOC family protein</fullName>
    </submittedName>
</protein>